<protein>
    <recommendedName>
        <fullName evidence="9">Heme haloperoxidase family profile domain-containing protein</fullName>
    </recommendedName>
</protein>
<gene>
    <name evidence="10" type="ORF">BDV96DRAFT_594423</name>
</gene>
<evidence type="ECO:0000256" key="7">
    <source>
        <dbReference type="ARBA" id="ARBA00025795"/>
    </source>
</evidence>
<dbReference type="OrthoDB" id="407298at2759"/>
<keyword evidence="8" id="KW-0732">Signal</keyword>
<accession>A0A6A5ZQE4</accession>
<dbReference type="AlphaFoldDB" id="A0A6A5ZQE4"/>
<dbReference type="InterPro" id="IPR036851">
    <property type="entry name" value="Chloroperoxidase-like_sf"/>
</dbReference>
<sequence>MRFSAFLVAVVAVLATPFDPKTQHIDVSGDQKFIAAGPDDHRGPCPGLNVLANHGFIPRNGTATIEQLINASVGVFDLTYLKIGDKKPVIKSPPQYDPPQSKVKTKIPPQTLDFPHTAFEVDASPTRPDKPEAAGNGNDLYLPYFQQLLDLQKASPMTWLTSASKFLPTIDSSDTRNPLRRTLATSCSRFGGVVLNGNVFSLIFQMMANRSTEYPEGCLDRSTLMSFYGVEESQYGRLKYYRRPVNDLYDGLKTNHDLIHAARYPELVSKYSLGETVNGVKTHQAIDIEKLTNGTYKPSTIKDGHNLTCLGLLGGATLPPTWLRNFYEDYDNSDAAKLMARLTPFFAQLKCPQLSAPFEQKYFEAFPGYKSSFELPGAFK</sequence>
<dbReference type="PROSITE" id="PS51405">
    <property type="entry name" value="HEME_HALOPEROXIDASE"/>
    <property type="match status" value="1"/>
</dbReference>
<evidence type="ECO:0000256" key="1">
    <source>
        <dbReference type="ARBA" id="ARBA00001970"/>
    </source>
</evidence>
<comment type="cofactor">
    <cofactor evidence="1">
        <name>heme b</name>
        <dbReference type="ChEBI" id="CHEBI:60344"/>
    </cofactor>
</comment>
<reference evidence="10" key="1">
    <citation type="journal article" date="2020" name="Stud. Mycol.">
        <title>101 Dothideomycetes genomes: a test case for predicting lifestyles and emergence of pathogens.</title>
        <authorList>
            <person name="Haridas S."/>
            <person name="Albert R."/>
            <person name="Binder M."/>
            <person name="Bloem J."/>
            <person name="Labutti K."/>
            <person name="Salamov A."/>
            <person name="Andreopoulos B."/>
            <person name="Baker S."/>
            <person name="Barry K."/>
            <person name="Bills G."/>
            <person name="Bluhm B."/>
            <person name="Cannon C."/>
            <person name="Castanera R."/>
            <person name="Culley D."/>
            <person name="Daum C."/>
            <person name="Ezra D."/>
            <person name="Gonzalez J."/>
            <person name="Henrissat B."/>
            <person name="Kuo A."/>
            <person name="Liang C."/>
            <person name="Lipzen A."/>
            <person name="Lutzoni F."/>
            <person name="Magnuson J."/>
            <person name="Mondo S."/>
            <person name="Nolan M."/>
            <person name="Ohm R."/>
            <person name="Pangilinan J."/>
            <person name="Park H.-J."/>
            <person name="Ramirez L."/>
            <person name="Alfaro M."/>
            <person name="Sun H."/>
            <person name="Tritt A."/>
            <person name="Yoshinaga Y."/>
            <person name="Zwiers L.-H."/>
            <person name="Turgeon B."/>
            <person name="Goodwin S."/>
            <person name="Spatafora J."/>
            <person name="Crous P."/>
            <person name="Grigoriev I."/>
        </authorList>
    </citation>
    <scope>NUCLEOTIDE SEQUENCE</scope>
    <source>
        <strain evidence="10">CBS 627.86</strain>
    </source>
</reference>
<keyword evidence="5" id="KW-0560">Oxidoreductase</keyword>
<evidence type="ECO:0000256" key="6">
    <source>
        <dbReference type="ARBA" id="ARBA00023004"/>
    </source>
</evidence>
<keyword evidence="2" id="KW-0575">Peroxidase</keyword>
<dbReference type="PANTHER" id="PTHR33577:SF1">
    <property type="entry name" value="HEME HALOPEROXIDASE FAMILY PROFILE DOMAIN-CONTAINING PROTEIN"/>
    <property type="match status" value="1"/>
</dbReference>
<evidence type="ECO:0000259" key="9">
    <source>
        <dbReference type="PROSITE" id="PS51405"/>
    </source>
</evidence>
<evidence type="ECO:0000313" key="10">
    <source>
        <dbReference type="EMBL" id="KAF2121204.1"/>
    </source>
</evidence>
<evidence type="ECO:0000256" key="8">
    <source>
        <dbReference type="SAM" id="SignalP"/>
    </source>
</evidence>
<organism evidence="10 11">
    <name type="scientific">Lophiotrema nucula</name>
    <dbReference type="NCBI Taxonomy" id="690887"/>
    <lineage>
        <taxon>Eukaryota</taxon>
        <taxon>Fungi</taxon>
        <taxon>Dikarya</taxon>
        <taxon>Ascomycota</taxon>
        <taxon>Pezizomycotina</taxon>
        <taxon>Dothideomycetes</taxon>
        <taxon>Pleosporomycetidae</taxon>
        <taxon>Pleosporales</taxon>
        <taxon>Lophiotremataceae</taxon>
        <taxon>Lophiotrema</taxon>
    </lineage>
</organism>
<comment type="similarity">
    <text evidence="7">Belongs to the chloroperoxidase family.</text>
</comment>
<dbReference type="GO" id="GO:0004601">
    <property type="term" value="F:peroxidase activity"/>
    <property type="evidence" value="ECO:0007669"/>
    <property type="project" value="UniProtKB-KW"/>
</dbReference>
<evidence type="ECO:0000256" key="3">
    <source>
        <dbReference type="ARBA" id="ARBA00022617"/>
    </source>
</evidence>
<dbReference type="PANTHER" id="PTHR33577">
    <property type="entry name" value="STERIGMATOCYSTIN BIOSYNTHESIS PEROXIDASE STCC-RELATED"/>
    <property type="match status" value="1"/>
</dbReference>
<evidence type="ECO:0000256" key="4">
    <source>
        <dbReference type="ARBA" id="ARBA00022723"/>
    </source>
</evidence>
<dbReference type="Pfam" id="PF01328">
    <property type="entry name" value="Peroxidase_2"/>
    <property type="match status" value="1"/>
</dbReference>
<keyword evidence="4" id="KW-0479">Metal-binding</keyword>
<evidence type="ECO:0000313" key="11">
    <source>
        <dbReference type="Proteomes" id="UP000799770"/>
    </source>
</evidence>
<proteinExistence type="inferred from homology"/>
<name>A0A6A5ZQE4_9PLEO</name>
<keyword evidence="3" id="KW-0349">Heme</keyword>
<evidence type="ECO:0000256" key="5">
    <source>
        <dbReference type="ARBA" id="ARBA00023002"/>
    </source>
</evidence>
<feature type="domain" description="Heme haloperoxidase family profile" evidence="9">
    <location>
        <begin position="29"/>
        <end position="260"/>
    </location>
</feature>
<evidence type="ECO:0000256" key="2">
    <source>
        <dbReference type="ARBA" id="ARBA00022559"/>
    </source>
</evidence>
<dbReference type="SUPFAM" id="SSF47571">
    <property type="entry name" value="Cloroperoxidase"/>
    <property type="match status" value="1"/>
</dbReference>
<dbReference type="Gene3D" id="1.10.489.10">
    <property type="entry name" value="Chloroperoxidase-like"/>
    <property type="match status" value="1"/>
</dbReference>
<dbReference type="Proteomes" id="UP000799770">
    <property type="component" value="Unassembled WGS sequence"/>
</dbReference>
<dbReference type="EMBL" id="ML977312">
    <property type="protein sequence ID" value="KAF2121204.1"/>
    <property type="molecule type" value="Genomic_DNA"/>
</dbReference>
<keyword evidence="6" id="KW-0408">Iron</keyword>
<dbReference type="GO" id="GO:0046872">
    <property type="term" value="F:metal ion binding"/>
    <property type="evidence" value="ECO:0007669"/>
    <property type="project" value="UniProtKB-KW"/>
</dbReference>
<feature type="signal peptide" evidence="8">
    <location>
        <begin position="1"/>
        <end position="15"/>
    </location>
</feature>
<keyword evidence="11" id="KW-1185">Reference proteome</keyword>
<feature type="chain" id="PRO_5025577834" description="Heme haloperoxidase family profile domain-containing protein" evidence="8">
    <location>
        <begin position="16"/>
        <end position="380"/>
    </location>
</feature>
<dbReference type="InterPro" id="IPR000028">
    <property type="entry name" value="Chloroperoxidase"/>
</dbReference>